<feature type="transmembrane region" description="Helical" evidence="1">
    <location>
        <begin position="223"/>
        <end position="243"/>
    </location>
</feature>
<keyword evidence="1" id="KW-0812">Transmembrane</keyword>
<protein>
    <recommendedName>
        <fullName evidence="4">DUF2157 domain-containing protein</fullName>
    </recommendedName>
</protein>
<evidence type="ECO:0000313" key="2">
    <source>
        <dbReference type="EMBL" id="MFC5532143.1"/>
    </source>
</evidence>
<feature type="transmembrane region" description="Helical" evidence="1">
    <location>
        <begin position="165"/>
        <end position="185"/>
    </location>
</feature>
<feature type="transmembrane region" description="Helical" evidence="1">
    <location>
        <begin position="116"/>
        <end position="133"/>
    </location>
</feature>
<dbReference type="EMBL" id="JBHSNC010000057">
    <property type="protein sequence ID" value="MFC5532143.1"/>
    <property type="molecule type" value="Genomic_DNA"/>
</dbReference>
<comment type="caution">
    <text evidence="2">The sequence shown here is derived from an EMBL/GenBank/DDBJ whole genome shotgun (WGS) entry which is preliminary data.</text>
</comment>
<feature type="transmembrane region" description="Helical" evidence="1">
    <location>
        <begin position="197"/>
        <end position="216"/>
    </location>
</feature>
<feature type="transmembrane region" description="Helical" evidence="1">
    <location>
        <begin position="64"/>
        <end position="81"/>
    </location>
</feature>
<reference evidence="3" key="1">
    <citation type="journal article" date="2019" name="Int. J. Syst. Evol. Microbiol.">
        <title>The Global Catalogue of Microorganisms (GCM) 10K type strain sequencing project: providing services to taxonomists for standard genome sequencing and annotation.</title>
        <authorList>
            <consortium name="The Broad Institute Genomics Platform"/>
            <consortium name="The Broad Institute Genome Sequencing Center for Infectious Disease"/>
            <person name="Wu L."/>
            <person name="Ma J."/>
        </authorList>
    </citation>
    <scope>NUCLEOTIDE SEQUENCE [LARGE SCALE GENOMIC DNA]</scope>
    <source>
        <strain evidence="3">CGMCC 1.18578</strain>
    </source>
</reference>
<evidence type="ECO:0000313" key="3">
    <source>
        <dbReference type="Proteomes" id="UP001596108"/>
    </source>
</evidence>
<keyword evidence="1" id="KW-0472">Membrane</keyword>
<organism evidence="2 3">
    <name type="scientific">Cohnella yongneupensis</name>
    <dbReference type="NCBI Taxonomy" id="425006"/>
    <lineage>
        <taxon>Bacteria</taxon>
        <taxon>Bacillati</taxon>
        <taxon>Bacillota</taxon>
        <taxon>Bacilli</taxon>
        <taxon>Bacillales</taxon>
        <taxon>Paenibacillaceae</taxon>
        <taxon>Cohnella</taxon>
    </lineage>
</organism>
<feature type="transmembrane region" description="Helical" evidence="1">
    <location>
        <begin position="249"/>
        <end position="268"/>
    </location>
</feature>
<proteinExistence type="predicted"/>
<feature type="transmembrane region" description="Helical" evidence="1">
    <location>
        <begin position="87"/>
        <end position="104"/>
    </location>
</feature>
<dbReference type="Proteomes" id="UP001596108">
    <property type="component" value="Unassembled WGS sequence"/>
</dbReference>
<keyword evidence="1" id="KW-1133">Transmembrane helix</keyword>
<dbReference type="RefSeq" id="WP_378114114.1">
    <property type="nucleotide sequence ID" value="NZ_JBHSNC010000057.1"/>
</dbReference>
<feature type="transmembrane region" description="Helical" evidence="1">
    <location>
        <begin position="139"/>
        <end position="158"/>
    </location>
</feature>
<keyword evidence="3" id="KW-1185">Reference proteome</keyword>
<name>A0ABW0R5C0_9BACL</name>
<gene>
    <name evidence="2" type="ORF">ACFPQ4_22215</name>
</gene>
<accession>A0ABW0R5C0</accession>
<sequence length="277" mass="30910">MASSADDKRKAIVLEIEAWRRSKLLPEHYCDFLINLYLENVNERPQGLIGNAVKKIGQASGKHWLLTFGIFTLICFVVLHFSAFPLALQIGLTGVVTAAFIGFAGKLQDRSSLRSTMLAGTGCFFLLGTGFSICQIQGWTSGAGYIAVLVICSVVWIVSGIALNAVLLHGLGWICAIAVYTMLLADQVQHPSWLEVQVFWLPAALLFGWLSWFVHVKYKSSGAVLFAVALLLWFMPEVYSALYEIDKNWIQIELLSKILLAGFGMFRLRKQWMEWVA</sequence>
<evidence type="ECO:0000256" key="1">
    <source>
        <dbReference type="SAM" id="Phobius"/>
    </source>
</evidence>
<evidence type="ECO:0008006" key="4">
    <source>
        <dbReference type="Google" id="ProtNLM"/>
    </source>
</evidence>